<dbReference type="Pfam" id="PF01192">
    <property type="entry name" value="RNA_pol_Rpb6"/>
    <property type="match status" value="1"/>
</dbReference>
<organism evidence="12">
    <name type="scientific">Dictyoglomus thermophilum</name>
    <dbReference type="NCBI Taxonomy" id="14"/>
    <lineage>
        <taxon>Bacteria</taxon>
        <taxon>Pseudomonadati</taxon>
        <taxon>Dictyoglomota</taxon>
        <taxon>Dictyoglomia</taxon>
        <taxon>Dictyoglomales</taxon>
        <taxon>Dictyoglomaceae</taxon>
        <taxon>Dictyoglomus</taxon>
    </lineage>
</organism>
<dbReference type="NCBIfam" id="TIGR00690">
    <property type="entry name" value="rpoZ"/>
    <property type="match status" value="1"/>
</dbReference>
<dbReference type="InterPro" id="IPR036161">
    <property type="entry name" value="RPB6/omega-like_sf"/>
</dbReference>
<evidence type="ECO:0000256" key="2">
    <source>
        <dbReference type="ARBA" id="ARBA00012418"/>
    </source>
</evidence>
<protein>
    <recommendedName>
        <fullName evidence="3 11">DNA-directed RNA polymerase subunit omega</fullName>
        <shortName evidence="11">RNAP omega subunit</shortName>
        <ecNumber evidence="2 11">2.7.7.6</ecNumber>
    </recommendedName>
    <alternativeName>
        <fullName evidence="9 11">RNA polymerase omega subunit</fullName>
    </alternativeName>
    <alternativeName>
        <fullName evidence="8 11">Transcriptase subunit omega</fullName>
    </alternativeName>
</protein>
<evidence type="ECO:0000256" key="5">
    <source>
        <dbReference type="ARBA" id="ARBA00022679"/>
    </source>
</evidence>
<evidence type="ECO:0000256" key="3">
    <source>
        <dbReference type="ARBA" id="ARBA00013725"/>
    </source>
</evidence>
<dbReference type="InterPro" id="IPR006110">
    <property type="entry name" value="Pol_omega/Rpo6/RPB6"/>
</dbReference>
<evidence type="ECO:0000313" key="12">
    <source>
        <dbReference type="EMBL" id="HFX13498.1"/>
    </source>
</evidence>
<dbReference type="PANTHER" id="PTHR34476:SF1">
    <property type="entry name" value="DNA-DIRECTED RNA POLYMERASE SUBUNIT OMEGA"/>
    <property type="match status" value="1"/>
</dbReference>
<name>A0A7C3RIA8_DICTH</name>
<evidence type="ECO:0000256" key="4">
    <source>
        <dbReference type="ARBA" id="ARBA00022478"/>
    </source>
</evidence>
<dbReference type="GO" id="GO:0000428">
    <property type="term" value="C:DNA-directed RNA polymerase complex"/>
    <property type="evidence" value="ECO:0007669"/>
    <property type="project" value="UniProtKB-KW"/>
</dbReference>
<dbReference type="Gene3D" id="3.90.940.10">
    <property type="match status" value="1"/>
</dbReference>
<gene>
    <name evidence="11 12" type="primary">rpoZ</name>
    <name evidence="12" type="ORF">ENW00_04950</name>
</gene>
<evidence type="ECO:0000256" key="1">
    <source>
        <dbReference type="ARBA" id="ARBA00006711"/>
    </source>
</evidence>
<keyword evidence="6 11" id="KW-0548">Nucleotidyltransferase</keyword>
<evidence type="ECO:0000256" key="10">
    <source>
        <dbReference type="ARBA" id="ARBA00048552"/>
    </source>
</evidence>
<comment type="subunit">
    <text evidence="11">The RNAP catalytic core consists of 2 alpha, 1 beta, 1 beta' and 1 omega subunit. When a sigma factor is associated with the core the holoenzyme is formed, which can initiate transcription.</text>
</comment>
<keyword evidence="4 11" id="KW-0240">DNA-directed RNA polymerase</keyword>
<dbReference type="AlphaFoldDB" id="A0A7C3RIA8"/>
<comment type="catalytic activity">
    <reaction evidence="10 11">
        <text>RNA(n) + a ribonucleoside 5'-triphosphate = RNA(n+1) + diphosphate</text>
        <dbReference type="Rhea" id="RHEA:21248"/>
        <dbReference type="Rhea" id="RHEA-COMP:14527"/>
        <dbReference type="Rhea" id="RHEA-COMP:17342"/>
        <dbReference type="ChEBI" id="CHEBI:33019"/>
        <dbReference type="ChEBI" id="CHEBI:61557"/>
        <dbReference type="ChEBI" id="CHEBI:140395"/>
        <dbReference type="EC" id="2.7.7.6"/>
    </reaction>
</comment>
<dbReference type="EC" id="2.7.7.6" evidence="2 11"/>
<evidence type="ECO:0000256" key="7">
    <source>
        <dbReference type="ARBA" id="ARBA00023163"/>
    </source>
</evidence>
<dbReference type="GO" id="GO:0003677">
    <property type="term" value="F:DNA binding"/>
    <property type="evidence" value="ECO:0007669"/>
    <property type="project" value="UniProtKB-UniRule"/>
</dbReference>
<evidence type="ECO:0000256" key="6">
    <source>
        <dbReference type="ARBA" id="ARBA00022695"/>
    </source>
</evidence>
<keyword evidence="5 11" id="KW-0808">Transferase</keyword>
<comment type="caution">
    <text evidence="12">The sequence shown here is derived from an EMBL/GenBank/DDBJ whole genome shotgun (WGS) entry which is preliminary data.</text>
</comment>
<comment type="function">
    <text evidence="11">Promotes RNA polymerase assembly. Latches the N- and C-terminal regions of the beta' subunit thereby facilitating its interaction with the beta and alpha subunits.</text>
</comment>
<dbReference type="InterPro" id="IPR003716">
    <property type="entry name" value="DNA-dir_RNA_pol_omega"/>
</dbReference>
<dbReference type="SUPFAM" id="SSF63562">
    <property type="entry name" value="RPB6/omega subunit-like"/>
    <property type="match status" value="1"/>
</dbReference>
<dbReference type="EMBL" id="DTIN01000014">
    <property type="protein sequence ID" value="HFX13498.1"/>
    <property type="molecule type" value="Genomic_DNA"/>
</dbReference>
<comment type="similarity">
    <text evidence="1 11">Belongs to the RNA polymerase subunit omega family.</text>
</comment>
<dbReference type="PANTHER" id="PTHR34476">
    <property type="entry name" value="DNA-DIRECTED RNA POLYMERASE SUBUNIT OMEGA"/>
    <property type="match status" value="1"/>
</dbReference>
<dbReference type="HAMAP" id="MF_00366">
    <property type="entry name" value="RNApol_bact_RpoZ"/>
    <property type="match status" value="1"/>
</dbReference>
<dbReference type="GO" id="GO:0003899">
    <property type="term" value="F:DNA-directed RNA polymerase activity"/>
    <property type="evidence" value="ECO:0007669"/>
    <property type="project" value="UniProtKB-UniRule"/>
</dbReference>
<evidence type="ECO:0000256" key="11">
    <source>
        <dbReference type="HAMAP-Rule" id="MF_00366"/>
    </source>
</evidence>
<keyword evidence="7 11" id="KW-0804">Transcription</keyword>
<accession>A0A7C3RIA8</accession>
<evidence type="ECO:0000256" key="8">
    <source>
        <dbReference type="ARBA" id="ARBA00029924"/>
    </source>
</evidence>
<dbReference type="GO" id="GO:0006351">
    <property type="term" value="P:DNA-templated transcription"/>
    <property type="evidence" value="ECO:0007669"/>
    <property type="project" value="UniProtKB-UniRule"/>
</dbReference>
<proteinExistence type="inferred from homology"/>
<evidence type="ECO:0000256" key="9">
    <source>
        <dbReference type="ARBA" id="ARBA00030998"/>
    </source>
</evidence>
<sequence length="67" mass="7727">MKELNIDELLEKISNKYVLTVTVSKRARQIFEELKFLKTVAKDPLILAMEEIAKGKVTFKEGEESEL</sequence>
<dbReference type="SMART" id="SM01409">
    <property type="entry name" value="RNA_pol_Rpb6"/>
    <property type="match status" value="1"/>
</dbReference>
<reference evidence="12" key="1">
    <citation type="journal article" date="2020" name="mSystems">
        <title>Genome- and Community-Level Interaction Insights into Carbon Utilization and Element Cycling Functions of Hydrothermarchaeota in Hydrothermal Sediment.</title>
        <authorList>
            <person name="Zhou Z."/>
            <person name="Liu Y."/>
            <person name="Xu W."/>
            <person name="Pan J."/>
            <person name="Luo Z.H."/>
            <person name="Li M."/>
        </authorList>
    </citation>
    <scope>NUCLEOTIDE SEQUENCE [LARGE SCALE GENOMIC DNA]</scope>
    <source>
        <strain evidence="12">SpSt-81</strain>
    </source>
</reference>